<dbReference type="AlphaFoldDB" id="A0A5B7FLL1"/>
<gene>
    <name evidence="1" type="ORF">E2C01_039772</name>
</gene>
<dbReference type="EMBL" id="VSRR010007027">
    <property type="protein sequence ID" value="MPC46063.1"/>
    <property type="molecule type" value="Genomic_DNA"/>
</dbReference>
<comment type="caution">
    <text evidence="1">The sequence shown here is derived from an EMBL/GenBank/DDBJ whole genome shotgun (WGS) entry which is preliminary data.</text>
</comment>
<evidence type="ECO:0000313" key="2">
    <source>
        <dbReference type="Proteomes" id="UP000324222"/>
    </source>
</evidence>
<organism evidence="1 2">
    <name type="scientific">Portunus trituberculatus</name>
    <name type="common">Swimming crab</name>
    <name type="synonym">Neptunus trituberculatus</name>
    <dbReference type="NCBI Taxonomy" id="210409"/>
    <lineage>
        <taxon>Eukaryota</taxon>
        <taxon>Metazoa</taxon>
        <taxon>Ecdysozoa</taxon>
        <taxon>Arthropoda</taxon>
        <taxon>Crustacea</taxon>
        <taxon>Multicrustacea</taxon>
        <taxon>Malacostraca</taxon>
        <taxon>Eumalacostraca</taxon>
        <taxon>Eucarida</taxon>
        <taxon>Decapoda</taxon>
        <taxon>Pleocyemata</taxon>
        <taxon>Brachyura</taxon>
        <taxon>Eubrachyura</taxon>
        <taxon>Portunoidea</taxon>
        <taxon>Portunidae</taxon>
        <taxon>Portuninae</taxon>
        <taxon>Portunus</taxon>
    </lineage>
</organism>
<evidence type="ECO:0000313" key="1">
    <source>
        <dbReference type="EMBL" id="MPC46063.1"/>
    </source>
</evidence>
<proteinExistence type="predicted"/>
<accession>A0A5B7FLL1</accession>
<protein>
    <submittedName>
        <fullName evidence="1">Uncharacterized protein</fullName>
    </submittedName>
</protein>
<name>A0A5B7FLL1_PORTR</name>
<keyword evidence="2" id="KW-1185">Reference proteome</keyword>
<dbReference type="Proteomes" id="UP000324222">
    <property type="component" value="Unassembled WGS sequence"/>
</dbReference>
<sequence length="86" mass="9752">MSSCPSIFCHQHQVFLLYLFNAIHYLVHSFKLAVPFHSAFLYMLGPLVLAPSLQQSSKSVLIFLYFLLSLETTPQLHIPALDISCL</sequence>
<reference evidence="1 2" key="1">
    <citation type="submission" date="2019-05" db="EMBL/GenBank/DDBJ databases">
        <title>Another draft genome of Portunus trituberculatus and its Hox gene families provides insights of decapod evolution.</title>
        <authorList>
            <person name="Jeong J.-H."/>
            <person name="Song I."/>
            <person name="Kim S."/>
            <person name="Choi T."/>
            <person name="Kim D."/>
            <person name="Ryu S."/>
            <person name="Kim W."/>
        </authorList>
    </citation>
    <scope>NUCLEOTIDE SEQUENCE [LARGE SCALE GENOMIC DNA]</scope>
    <source>
        <tissue evidence="1">Muscle</tissue>
    </source>
</reference>